<feature type="region of interest" description="Disordered" evidence="1">
    <location>
        <begin position="1"/>
        <end position="38"/>
    </location>
</feature>
<proteinExistence type="predicted"/>
<name>A0ABU3QUM5_9ACTN</name>
<dbReference type="SUPFAM" id="SSF47598">
    <property type="entry name" value="Ribbon-helix-helix"/>
    <property type="match status" value="1"/>
</dbReference>
<comment type="caution">
    <text evidence="2">The sequence shown here is derived from an EMBL/GenBank/DDBJ whole genome shotgun (WGS) entry which is preliminary data.</text>
</comment>
<sequence>MAPRHNFETPDDVPEPRLTPNTGGVKVGADLVGRRPTRKAGDWKSFSSYLPEDLQRRFRSECVLAGIEVRQGLDEAVRAWLEARQADKPAG</sequence>
<dbReference type="Proteomes" id="UP001250181">
    <property type="component" value="Unassembled WGS sequence"/>
</dbReference>
<dbReference type="InterPro" id="IPR010985">
    <property type="entry name" value="Ribbon_hlx_hlx"/>
</dbReference>
<keyword evidence="3" id="KW-1185">Reference proteome</keyword>
<accession>A0ABU3QUM5</accession>
<reference evidence="2 3" key="1">
    <citation type="submission" date="2023-09" db="EMBL/GenBank/DDBJ databases">
        <title>Streptomyces sp. nov.: A antagonism against Alternaria gaisen Producing Streptochlin, Isolated from Tamarix root soil.</title>
        <authorList>
            <person name="Chen Y."/>
        </authorList>
    </citation>
    <scope>NUCLEOTIDE SEQUENCE [LARGE SCALE GENOMIC DNA]</scope>
    <source>
        <strain evidence="2 3">TRM76323</strain>
    </source>
</reference>
<dbReference type="Gene3D" id="1.10.1220.10">
    <property type="entry name" value="Met repressor-like"/>
    <property type="match status" value="1"/>
</dbReference>
<dbReference type="EMBL" id="JAWCTQ010000065">
    <property type="protein sequence ID" value="MDT9686409.1"/>
    <property type="molecule type" value="Genomic_DNA"/>
</dbReference>
<evidence type="ECO:0000313" key="2">
    <source>
        <dbReference type="EMBL" id="MDT9686409.1"/>
    </source>
</evidence>
<evidence type="ECO:0000313" key="3">
    <source>
        <dbReference type="Proteomes" id="UP001250181"/>
    </source>
</evidence>
<gene>
    <name evidence="2" type="ORF">RND61_30705</name>
</gene>
<organism evidence="2 3">
    <name type="scientific">Streptomyces tamarix</name>
    <dbReference type="NCBI Taxonomy" id="3078565"/>
    <lineage>
        <taxon>Bacteria</taxon>
        <taxon>Bacillati</taxon>
        <taxon>Actinomycetota</taxon>
        <taxon>Actinomycetes</taxon>
        <taxon>Kitasatosporales</taxon>
        <taxon>Streptomycetaceae</taxon>
        <taxon>Streptomyces</taxon>
    </lineage>
</organism>
<dbReference type="RefSeq" id="WP_315881441.1">
    <property type="nucleotide sequence ID" value="NZ_JAWCTQ010000065.1"/>
</dbReference>
<protein>
    <submittedName>
        <fullName evidence="2">Uncharacterized protein</fullName>
    </submittedName>
</protein>
<dbReference type="InterPro" id="IPR013321">
    <property type="entry name" value="Arc_rbn_hlx_hlx"/>
</dbReference>
<evidence type="ECO:0000256" key="1">
    <source>
        <dbReference type="SAM" id="MobiDB-lite"/>
    </source>
</evidence>